<keyword evidence="1" id="KW-0812">Transmembrane</keyword>
<dbReference type="InterPro" id="IPR057522">
    <property type="entry name" value="HofO_C"/>
</dbReference>
<sequence length="149" mass="16504">MRAIIERWSGLLYTGRGGQLALPIVLVLLVAGYFWFSLPPAPVEGHEPPGIRQQWLRLMPLQVAAQQDSVEEPITQRFSPMDLPGAGSKLLAWRPVGRGGELVLDVRWQAVPPLFSWLAQCSMRVTAFSLHPLKGSLQMTLALEAEHAD</sequence>
<name>A0ABU9F544_9ENTR</name>
<organism evidence="3 4">
    <name type="scientific">Raoultella lignicola</name>
    <dbReference type="NCBI Taxonomy" id="3040939"/>
    <lineage>
        <taxon>Bacteria</taxon>
        <taxon>Pseudomonadati</taxon>
        <taxon>Pseudomonadota</taxon>
        <taxon>Gammaproteobacteria</taxon>
        <taxon>Enterobacterales</taxon>
        <taxon>Enterobacteriaceae</taxon>
        <taxon>Klebsiella/Raoultella group</taxon>
        <taxon>Raoultella</taxon>
    </lineage>
</organism>
<gene>
    <name evidence="3" type="ORF">QFI96_004265</name>
</gene>
<proteinExistence type="predicted"/>
<dbReference type="Proteomes" id="UP001312893">
    <property type="component" value="Unassembled WGS sequence"/>
</dbReference>
<keyword evidence="4" id="KW-1185">Reference proteome</keyword>
<dbReference type="RefSeq" id="WP_123757335.1">
    <property type="nucleotide sequence ID" value="NZ_JARXNK020000098.1"/>
</dbReference>
<feature type="domain" description="DNA utilization protein HofO C-terminal" evidence="2">
    <location>
        <begin position="78"/>
        <end position="147"/>
    </location>
</feature>
<evidence type="ECO:0000256" key="1">
    <source>
        <dbReference type="SAM" id="Phobius"/>
    </source>
</evidence>
<protein>
    <recommendedName>
        <fullName evidence="2">DNA utilization protein HofO C-terminal domain-containing protein</fullName>
    </recommendedName>
</protein>
<comment type="caution">
    <text evidence="3">The sequence shown here is derived from an EMBL/GenBank/DDBJ whole genome shotgun (WGS) entry which is preliminary data.</text>
</comment>
<evidence type="ECO:0000313" key="3">
    <source>
        <dbReference type="EMBL" id="MEL0550916.1"/>
    </source>
</evidence>
<dbReference type="EMBL" id="JARXNK020000098">
    <property type="protein sequence ID" value="MEL0550916.1"/>
    <property type="molecule type" value="Genomic_DNA"/>
</dbReference>
<accession>A0ABU9F544</accession>
<reference evidence="3 4" key="1">
    <citation type="submission" date="2024-04" db="EMBL/GenBank/DDBJ databases">
        <title>Two novel Raoultella species associated with bleeding cankers of broadleaf hosts, Raoultella scottia sp. nov. and Raoultella lignicola sp. nov.</title>
        <authorList>
            <person name="Brady C.L."/>
        </authorList>
    </citation>
    <scope>NUCLEOTIDE SEQUENCE [LARGE SCALE GENOMIC DNA]</scope>
    <source>
        <strain evidence="3 4">TW_WC1a.1</strain>
    </source>
</reference>
<feature type="transmembrane region" description="Helical" evidence="1">
    <location>
        <begin position="20"/>
        <end position="38"/>
    </location>
</feature>
<dbReference type="Pfam" id="PF25319">
    <property type="entry name" value="HofO"/>
    <property type="match status" value="1"/>
</dbReference>
<keyword evidence="1" id="KW-0472">Membrane</keyword>
<evidence type="ECO:0000259" key="2">
    <source>
        <dbReference type="Pfam" id="PF25319"/>
    </source>
</evidence>
<evidence type="ECO:0000313" key="4">
    <source>
        <dbReference type="Proteomes" id="UP001312893"/>
    </source>
</evidence>
<keyword evidence="1" id="KW-1133">Transmembrane helix</keyword>